<dbReference type="EMBL" id="JACCBU010000001">
    <property type="protein sequence ID" value="NYE72280.1"/>
    <property type="molecule type" value="Genomic_DNA"/>
</dbReference>
<dbReference type="GO" id="GO:0005975">
    <property type="term" value="P:carbohydrate metabolic process"/>
    <property type="evidence" value="ECO:0007669"/>
    <property type="project" value="InterPro"/>
</dbReference>
<evidence type="ECO:0000256" key="3">
    <source>
        <dbReference type="ARBA" id="ARBA00023295"/>
    </source>
</evidence>
<organism evidence="6 7">
    <name type="scientific">Microlunatus parietis</name>
    <dbReference type="NCBI Taxonomy" id="682979"/>
    <lineage>
        <taxon>Bacteria</taxon>
        <taxon>Bacillati</taxon>
        <taxon>Actinomycetota</taxon>
        <taxon>Actinomycetes</taxon>
        <taxon>Propionibacteriales</taxon>
        <taxon>Propionibacteriaceae</taxon>
        <taxon>Microlunatus</taxon>
    </lineage>
</organism>
<dbReference type="InterPro" id="IPR051795">
    <property type="entry name" value="Glycosyl_Hydrlase_43"/>
</dbReference>
<evidence type="ECO:0000256" key="4">
    <source>
        <dbReference type="PIRSR" id="PIRSR606710-2"/>
    </source>
</evidence>
<proteinExistence type="inferred from homology"/>
<keyword evidence="7" id="KW-1185">Reference proteome</keyword>
<keyword evidence="2 5" id="KW-0378">Hydrolase</keyword>
<evidence type="ECO:0000256" key="5">
    <source>
        <dbReference type="RuleBase" id="RU361187"/>
    </source>
</evidence>
<dbReference type="InterPro" id="IPR006710">
    <property type="entry name" value="Glyco_hydro_43"/>
</dbReference>
<sequence length="308" mass="33802">MGFTNPVYASNFPDPLILTGPDGAPNEDGKYWAYATNGNGANVQTLISTDLITWEQGPDALPKLPDWSTPGKVWAPEVIRHPDGRYLMYYTTRAPEPDHQCIGLAIGEAPGGPFVDDHDGPLICESDQGGSIDAHPYVDRDGNRYLYWKNDGNHVGVDSYISVQRLDESGTELVGEPRQLFKQDQPWEGPLVEGPFLWERDGTYYMFYSGNGFTSPDYAVGIATADNPLGPFTKQPEPILVGNDVAAGPGHNALFAKEGRVWTVYHGWAPDAVGESIPGRMMWLSEVTFGDDGTVTVEPPRTDYPIRP</sequence>
<dbReference type="InterPro" id="IPR023296">
    <property type="entry name" value="Glyco_hydro_beta-prop_sf"/>
</dbReference>
<name>A0A7Y9I8Y5_9ACTN</name>
<dbReference type="CDD" id="cd08999">
    <property type="entry name" value="GH43_ABN-like"/>
    <property type="match status" value="1"/>
</dbReference>
<evidence type="ECO:0000256" key="2">
    <source>
        <dbReference type="ARBA" id="ARBA00022801"/>
    </source>
</evidence>
<evidence type="ECO:0000313" key="7">
    <source>
        <dbReference type="Proteomes" id="UP000569914"/>
    </source>
</evidence>
<keyword evidence="3 5" id="KW-0326">Glycosidase</keyword>
<dbReference type="Pfam" id="PF04616">
    <property type="entry name" value="Glyco_hydro_43"/>
    <property type="match status" value="1"/>
</dbReference>
<dbReference type="RefSeq" id="WP_312879102.1">
    <property type="nucleotide sequence ID" value="NZ_JACCBU010000001.1"/>
</dbReference>
<dbReference type="PANTHER" id="PTHR42812:SF5">
    <property type="entry name" value="ENDO-ARABINASE"/>
    <property type="match status" value="1"/>
</dbReference>
<dbReference type="Proteomes" id="UP000569914">
    <property type="component" value="Unassembled WGS sequence"/>
</dbReference>
<protein>
    <submittedName>
        <fullName evidence="6">Beta-xylosidase</fullName>
    </submittedName>
</protein>
<dbReference type="PANTHER" id="PTHR42812">
    <property type="entry name" value="BETA-XYLOSIDASE"/>
    <property type="match status" value="1"/>
</dbReference>
<dbReference type="SUPFAM" id="SSF75005">
    <property type="entry name" value="Arabinanase/levansucrase/invertase"/>
    <property type="match status" value="1"/>
</dbReference>
<comment type="similarity">
    <text evidence="1 5">Belongs to the glycosyl hydrolase 43 family.</text>
</comment>
<dbReference type="Gene3D" id="2.115.10.20">
    <property type="entry name" value="Glycosyl hydrolase domain, family 43"/>
    <property type="match status" value="1"/>
</dbReference>
<dbReference type="AlphaFoldDB" id="A0A7Y9I8Y5"/>
<accession>A0A7Y9I8Y5</accession>
<feature type="site" description="Important for catalytic activity, responsible for pKa modulation of the active site Glu and correct orientation of both the proton donor and substrate" evidence="4">
    <location>
        <position position="133"/>
    </location>
</feature>
<gene>
    <name evidence="6" type="ORF">BKA15_003609</name>
</gene>
<comment type="caution">
    <text evidence="6">The sequence shown here is derived from an EMBL/GenBank/DDBJ whole genome shotgun (WGS) entry which is preliminary data.</text>
</comment>
<reference evidence="6 7" key="1">
    <citation type="submission" date="2020-07" db="EMBL/GenBank/DDBJ databases">
        <title>Sequencing the genomes of 1000 actinobacteria strains.</title>
        <authorList>
            <person name="Klenk H.-P."/>
        </authorList>
    </citation>
    <scope>NUCLEOTIDE SEQUENCE [LARGE SCALE GENOMIC DNA]</scope>
    <source>
        <strain evidence="6 7">DSM 22083</strain>
    </source>
</reference>
<evidence type="ECO:0000256" key="1">
    <source>
        <dbReference type="ARBA" id="ARBA00009865"/>
    </source>
</evidence>
<dbReference type="GO" id="GO:0004553">
    <property type="term" value="F:hydrolase activity, hydrolyzing O-glycosyl compounds"/>
    <property type="evidence" value="ECO:0007669"/>
    <property type="project" value="InterPro"/>
</dbReference>
<evidence type="ECO:0000313" key="6">
    <source>
        <dbReference type="EMBL" id="NYE72280.1"/>
    </source>
</evidence>